<keyword evidence="4" id="KW-1185">Reference proteome</keyword>
<comment type="caution">
    <text evidence="3">The sequence shown here is derived from an EMBL/GenBank/DDBJ whole genome shotgun (WGS) entry which is preliminary data.</text>
</comment>
<dbReference type="Proteomes" id="UP001066276">
    <property type="component" value="Chromosome 5"/>
</dbReference>
<evidence type="ECO:0000256" key="1">
    <source>
        <dbReference type="SAM" id="MobiDB-lite"/>
    </source>
</evidence>
<feature type="compositionally biased region" description="Polar residues" evidence="1">
    <location>
        <begin position="195"/>
        <end position="204"/>
    </location>
</feature>
<dbReference type="PANTHER" id="PTHR31635">
    <property type="entry name" value="REVERSE TRANSCRIPTASE DOMAIN-CONTAINING PROTEIN-RELATED"/>
    <property type="match status" value="1"/>
</dbReference>
<dbReference type="PANTHER" id="PTHR31635:SF196">
    <property type="entry name" value="REVERSE TRANSCRIPTASE DOMAIN-CONTAINING PROTEIN-RELATED"/>
    <property type="match status" value="1"/>
</dbReference>
<dbReference type="Pfam" id="PF00078">
    <property type="entry name" value="RVT_1"/>
    <property type="match status" value="1"/>
</dbReference>
<feature type="domain" description="Reverse transcriptase" evidence="2">
    <location>
        <begin position="30"/>
        <end position="126"/>
    </location>
</feature>
<evidence type="ECO:0000313" key="4">
    <source>
        <dbReference type="Proteomes" id="UP001066276"/>
    </source>
</evidence>
<feature type="compositionally biased region" description="Basic and acidic residues" evidence="1">
    <location>
        <begin position="16"/>
        <end position="25"/>
    </location>
</feature>
<dbReference type="AlphaFoldDB" id="A0AAV7RAH1"/>
<evidence type="ECO:0000313" key="3">
    <source>
        <dbReference type="EMBL" id="KAJ1149811.1"/>
    </source>
</evidence>
<sequence length="220" mass="24041">MWDTGSADRGQPGPGLRHDRVRQEPKGSPSAGVRQGCPLSPLLFICVIELLAERIRQNRDIRRVIVPGSSRKGEVKCSLYMDDVSVFCADGHSIKELEKTCIEFGKASGAKINSAKSETLLLGHWTPTAIPQAGFHEDPWSLVRQKRRSGEIMGRKTGKDEAEAGTLEPSEANDRREVFGPAERDPASAPVRRTSMASAASNGQGHHKNDLLLHLELQDG</sequence>
<feature type="compositionally biased region" description="Basic and acidic residues" evidence="1">
    <location>
        <begin position="148"/>
        <end position="162"/>
    </location>
</feature>
<feature type="compositionally biased region" description="Basic and acidic residues" evidence="1">
    <location>
        <begin position="172"/>
        <end position="186"/>
    </location>
</feature>
<organism evidence="3 4">
    <name type="scientific">Pleurodeles waltl</name>
    <name type="common">Iberian ribbed newt</name>
    <dbReference type="NCBI Taxonomy" id="8319"/>
    <lineage>
        <taxon>Eukaryota</taxon>
        <taxon>Metazoa</taxon>
        <taxon>Chordata</taxon>
        <taxon>Craniata</taxon>
        <taxon>Vertebrata</taxon>
        <taxon>Euteleostomi</taxon>
        <taxon>Amphibia</taxon>
        <taxon>Batrachia</taxon>
        <taxon>Caudata</taxon>
        <taxon>Salamandroidea</taxon>
        <taxon>Salamandridae</taxon>
        <taxon>Pleurodelinae</taxon>
        <taxon>Pleurodeles</taxon>
    </lineage>
</organism>
<gene>
    <name evidence="3" type="ORF">NDU88_002615</name>
</gene>
<feature type="region of interest" description="Disordered" evidence="1">
    <location>
        <begin position="1"/>
        <end position="33"/>
    </location>
</feature>
<feature type="region of interest" description="Disordered" evidence="1">
    <location>
        <begin position="148"/>
        <end position="220"/>
    </location>
</feature>
<name>A0AAV7RAH1_PLEWA</name>
<proteinExistence type="predicted"/>
<feature type="compositionally biased region" description="Basic and acidic residues" evidence="1">
    <location>
        <begin position="207"/>
        <end position="220"/>
    </location>
</feature>
<dbReference type="InterPro" id="IPR000477">
    <property type="entry name" value="RT_dom"/>
</dbReference>
<reference evidence="3" key="1">
    <citation type="journal article" date="2022" name="bioRxiv">
        <title>Sequencing and chromosome-scale assembly of the giantPleurodeles waltlgenome.</title>
        <authorList>
            <person name="Brown T."/>
            <person name="Elewa A."/>
            <person name="Iarovenko S."/>
            <person name="Subramanian E."/>
            <person name="Araus A.J."/>
            <person name="Petzold A."/>
            <person name="Susuki M."/>
            <person name="Suzuki K.-i.T."/>
            <person name="Hayashi T."/>
            <person name="Toyoda A."/>
            <person name="Oliveira C."/>
            <person name="Osipova E."/>
            <person name="Leigh N.D."/>
            <person name="Simon A."/>
            <person name="Yun M.H."/>
        </authorList>
    </citation>
    <scope>NUCLEOTIDE SEQUENCE</scope>
    <source>
        <strain evidence="3">20211129_DDA</strain>
        <tissue evidence="3">Liver</tissue>
    </source>
</reference>
<accession>A0AAV7RAH1</accession>
<protein>
    <recommendedName>
        <fullName evidence="2">Reverse transcriptase domain-containing protein</fullName>
    </recommendedName>
</protein>
<evidence type="ECO:0000259" key="2">
    <source>
        <dbReference type="Pfam" id="PF00078"/>
    </source>
</evidence>
<dbReference type="EMBL" id="JANPWB010000009">
    <property type="protein sequence ID" value="KAJ1149811.1"/>
    <property type="molecule type" value="Genomic_DNA"/>
</dbReference>